<organism evidence="1 2">
    <name type="scientific">Mycolicibacterium conceptionense</name>
    <dbReference type="NCBI Taxonomy" id="451644"/>
    <lineage>
        <taxon>Bacteria</taxon>
        <taxon>Bacillati</taxon>
        <taxon>Actinomycetota</taxon>
        <taxon>Actinomycetes</taxon>
        <taxon>Mycobacteriales</taxon>
        <taxon>Mycobacteriaceae</taxon>
        <taxon>Mycolicibacterium</taxon>
    </lineage>
</organism>
<evidence type="ECO:0000313" key="2">
    <source>
        <dbReference type="Proteomes" id="UP000182227"/>
    </source>
</evidence>
<proteinExistence type="predicted"/>
<accession>A0A0U1D6Z8</accession>
<dbReference type="Proteomes" id="UP000182227">
    <property type="component" value="Unassembled WGS sequence"/>
</dbReference>
<evidence type="ECO:0000313" key="1">
    <source>
        <dbReference type="EMBL" id="CQD08077.1"/>
    </source>
</evidence>
<dbReference type="EMBL" id="CTEF01000001">
    <property type="protein sequence ID" value="CQD08077.1"/>
    <property type="molecule type" value="Genomic_DNA"/>
</dbReference>
<protein>
    <submittedName>
        <fullName evidence="1">Uncharacterized protein</fullName>
    </submittedName>
</protein>
<sequence>MDVSDRSLTGRIGWSRTGEQITNVWNDTDKAWVDTVVSNETSAASPFWFAADRRYLGYLDILHFDPKL</sequence>
<dbReference type="AlphaFoldDB" id="A0A0U1D6Z8"/>
<reference evidence="1 2" key="1">
    <citation type="submission" date="2015-03" db="EMBL/GenBank/DDBJ databases">
        <authorList>
            <person name="Murphy D."/>
        </authorList>
    </citation>
    <scope>NUCLEOTIDE SEQUENCE [LARGE SCALE GENOMIC DNA]</scope>
    <source>
        <strain evidence="1 2">D16</strain>
    </source>
</reference>
<gene>
    <name evidence="1" type="ORF">BN970_01559</name>
</gene>
<name>A0A0U1D6Z8_9MYCO</name>